<dbReference type="EMBL" id="VIBQ01000083">
    <property type="protein sequence ID" value="KAB8664833.1"/>
    <property type="molecule type" value="Genomic_DNA"/>
</dbReference>
<evidence type="ECO:0000313" key="2">
    <source>
        <dbReference type="Proteomes" id="UP000327013"/>
    </source>
</evidence>
<evidence type="ECO:0000313" key="1">
    <source>
        <dbReference type="EMBL" id="KAB8664833.1"/>
    </source>
</evidence>
<protein>
    <recommendedName>
        <fullName evidence="3">Heterokaryon incompatibility domain-containing protein</fullName>
    </recommendedName>
</protein>
<sequence>MDHYPPLIRPVNVVEVPYLDGVYDNGDFANYPTRRGINVQALLNGDLQHNSHNQILEFLQTWFFFGMIRDFVEVDITATDFVKTDENGKKFLTTKRLPVYLGEWRVRIEKEQKSTDENAMLQLMQQRERRLESFFMTSFNHWKSFRPVDADSLLDPPMRLCLQLLGSLLEFTVSHLDFIDLDRDHTPWRCPTTCENLYFPADLALQYYASLLDPPGSSIANPQPRGHRTCLYNHKSCQAENIDPVTYKTLHTEPSCNCTFVAVDQDVVRSIILGAKADEHGIPLVCWTPGEDITGLEVVPFEPGMKYTVLSHVYGNNFRCVVIILIPSAGPTKPIGWPPVARTNTKIVVKSATFGSHHSAERNKTEDGRKTAIRSMREIYTRARTTLILDAYLCQGTGYARYEEKFTRITVAGWQRRMWTLQEAILSRRSYVQWSDMSELIHPIGDLQLGWKQRDVWSCYHNNVGCAKFNFATSAMVGIERPALIYNMFHQMKLRSTSKPIDEAVILATLLALPASTIRLLQDIPDLEGRLQAMWTALLDPGIPSAVLFLAGNKLSRPGFRWAPKSLTDCGFASMPNDFRHVVTPRITDSMFVGVSLEQPGLLVDTPPKRPTSLITCRLEGDIYYIRRSKLIEDDWKDLDLSKIPRLGLLLAQNPSMHASGRQNLVAAVAALVAVEGEDGSELRAQWLRQVSIFKAGSRFDIAVDPPWRPEEIEEKTRVVEASYLSVRQPWCIT</sequence>
<comment type="caution">
    <text evidence="1">The sequence shown here is derived from an EMBL/GenBank/DDBJ whole genome shotgun (WGS) entry which is preliminary data.</text>
</comment>
<evidence type="ECO:0008006" key="3">
    <source>
        <dbReference type="Google" id="ProtNLM"/>
    </source>
</evidence>
<dbReference type="OrthoDB" id="2426273at2759"/>
<reference evidence="1 2" key="1">
    <citation type="submission" date="2019-06" db="EMBL/GenBank/DDBJ databases">
        <title>A chromosomal-level reference genome of Carpinus fangiana (Coryloideae, Betulaceae).</title>
        <authorList>
            <person name="Yang X."/>
            <person name="Wang Z."/>
            <person name="Zhang L."/>
            <person name="Hao G."/>
            <person name="Liu J."/>
            <person name="Yang Y."/>
        </authorList>
    </citation>
    <scope>NUCLEOTIDE SEQUENCE [LARGE SCALE GENOMIC DNA]</scope>
    <source>
        <strain evidence="1">Cfa_2016G</strain>
        <tissue evidence="1">Leaf</tissue>
    </source>
</reference>
<dbReference type="Proteomes" id="UP000327013">
    <property type="component" value="Unassembled WGS sequence"/>
</dbReference>
<dbReference type="PANTHER" id="PTHR39596:SF2">
    <property type="entry name" value="HET DOMAIN PROTEIN (AFU_ORTHOLOGUE AFUA_1G17550)-RELATED"/>
    <property type="match status" value="1"/>
</dbReference>
<keyword evidence="2" id="KW-1185">Reference proteome</keyword>
<dbReference type="AlphaFoldDB" id="A0A5N6L3T7"/>
<name>A0A5N6L3T7_9ROSI</name>
<gene>
    <name evidence="1" type="ORF">FH972_026257</name>
</gene>
<accession>A0A5N6L3T7</accession>
<proteinExistence type="predicted"/>
<dbReference type="PANTHER" id="PTHR39596">
    <property type="match status" value="1"/>
</dbReference>
<organism evidence="1 2">
    <name type="scientific">Carpinus fangiana</name>
    <dbReference type="NCBI Taxonomy" id="176857"/>
    <lineage>
        <taxon>Eukaryota</taxon>
        <taxon>Viridiplantae</taxon>
        <taxon>Streptophyta</taxon>
        <taxon>Embryophyta</taxon>
        <taxon>Tracheophyta</taxon>
        <taxon>Spermatophyta</taxon>
        <taxon>Magnoliopsida</taxon>
        <taxon>eudicotyledons</taxon>
        <taxon>Gunneridae</taxon>
        <taxon>Pentapetalae</taxon>
        <taxon>rosids</taxon>
        <taxon>fabids</taxon>
        <taxon>Fagales</taxon>
        <taxon>Betulaceae</taxon>
        <taxon>Carpinus</taxon>
    </lineage>
</organism>